<evidence type="ECO:0000313" key="2">
    <source>
        <dbReference type="Proteomes" id="UP001597218"/>
    </source>
</evidence>
<sequence length="57" mass="6225">MAGFVTRVLEETGANLTPGNAFGPSKEENFRMSLSVQTEILFQAIGRIKKILQIASN</sequence>
<dbReference type="Proteomes" id="UP001597218">
    <property type="component" value="Unassembled WGS sequence"/>
</dbReference>
<comment type="caution">
    <text evidence="1">The sequence shown here is derived from an EMBL/GenBank/DDBJ whole genome shotgun (WGS) entry which is preliminary data.</text>
</comment>
<dbReference type="Gene3D" id="3.90.1150.10">
    <property type="entry name" value="Aspartate Aminotransferase, domain 1"/>
    <property type="match status" value="1"/>
</dbReference>
<dbReference type="RefSeq" id="WP_381539194.1">
    <property type="nucleotide sequence ID" value="NZ_JBHUGI010000034.1"/>
</dbReference>
<dbReference type="InterPro" id="IPR015422">
    <property type="entry name" value="PyrdxlP-dep_Trfase_small"/>
</dbReference>
<protein>
    <recommendedName>
        <fullName evidence="3">Aspartate aminotransferase</fullName>
    </recommendedName>
</protein>
<keyword evidence="2" id="KW-1185">Reference proteome</keyword>
<dbReference type="InterPro" id="IPR015424">
    <property type="entry name" value="PyrdxlP-dep_Trfase"/>
</dbReference>
<reference evidence="2" key="1">
    <citation type="journal article" date="2019" name="Int. J. Syst. Evol. Microbiol.">
        <title>The Global Catalogue of Microorganisms (GCM) 10K type strain sequencing project: providing services to taxonomists for standard genome sequencing and annotation.</title>
        <authorList>
            <consortium name="The Broad Institute Genomics Platform"/>
            <consortium name="The Broad Institute Genome Sequencing Center for Infectious Disease"/>
            <person name="Wu L."/>
            <person name="Ma J."/>
        </authorList>
    </citation>
    <scope>NUCLEOTIDE SEQUENCE [LARGE SCALE GENOMIC DNA]</scope>
    <source>
        <strain evidence="2">CGMCC 4.7177</strain>
    </source>
</reference>
<proteinExistence type="predicted"/>
<dbReference type="SUPFAM" id="SSF53383">
    <property type="entry name" value="PLP-dependent transferases"/>
    <property type="match status" value="1"/>
</dbReference>
<accession>A0ABW4SJP7</accession>
<dbReference type="EMBL" id="JBHUGI010000034">
    <property type="protein sequence ID" value="MFD1929224.1"/>
    <property type="molecule type" value="Genomic_DNA"/>
</dbReference>
<evidence type="ECO:0000313" key="1">
    <source>
        <dbReference type="EMBL" id="MFD1929224.1"/>
    </source>
</evidence>
<name>A0ABW4SJP7_9BACL</name>
<organism evidence="1 2">
    <name type="scientific">Sporosarcina siberiensis</name>
    <dbReference type="NCBI Taxonomy" id="1365606"/>
    <lineage>
        <taxon>Bacteria</taxon>
        <taxon>Bacillati</taxon>
        <taxon>Bacillota</taxon>
        <taxon>Bacilli</taxon>
        <taxon>Bacillales</taxon>
        <taxon>Caryophanaceae</taxon>
        <taxon>Sporosarcina</taxon>
    </lineage>
</organism>
<evidence type="ECO:0008006" key="3">
    <source>
        <dbReference type="Google" id="ProtNLM"/>
    </source>
</evidence>
<gene>
    <name evidence="1" type="ORF">ACFSFY_14370</name>
</gene>